<dbReference type="SUPFAM" id="SSF58104">
    <property type="entry name" value="Methyl-accepting chemotaxis protein (MCP) signaling domain"/>
    <property type="match status" value="1"/>
</dbReference>
<dbReference type="AlphaFoldDB" id="Q31ED6"/>
<evidence type="ECO:0000313" key="18">
    <source>
        <dbReference type="EMBL" id="ABB42487.1"/>
    </source>
</evidence>
<dbReference type="InterPro" id="IPR029151">
    <property type="entry name" value="Sensor-like_sf"/>
</dbReference>
<keyword evidence="14" id="KW-1133">Transmembrane helix</keyword>
<dbReference type="InterPro" id="IPR025991">
    <property type="entry name" value="Chemoreceptor_zinc-bind_dom"/>
</dbReference>
<gene>
    <name evidence="18" type="ordered locus">Tcr_1897</name>
</gene>
<keyword evidence="9 11" id="KW-0807">Transducer</keyword>
<feature type="compositionally biased region" description="Basic and acidic residues" evidence="13">
    <location>
        <begin position="1112"/>
        <end position="1127"/>
    </location>
</feature>
<evidence type="ECO:0000256" key="13">
    <source>
        <dbReference type="SAM" id="MobiDB-lite"/>
    </source>
</evidence>
<keyword evidence="14" id="KW-0812">Transmembrane</keyword>
<keyword evidence="8" id="KW-0902">Two-component regulatory system</keyword>
<dbReference type="PANTHER" id="PTHR43531:SF11">
    <property type="entry name" value="METHYL-ACCEPTING CHEMOTAXIS PROTEIN 3"/>
    <property type="match status" value="1"/>
</dbReference>
<dbReference type="InterPro" id="IPR003660">
    <property type="entry name" value="HAMP_dom"/>
</dbReference>
<accession>Q31ED6</accession>
<dbReference type="STRING" id="317025.Tcr_1897"/>
<keyword evidence="2" id="KW-0145">Chemotaxis</keyword>
<dbReference type="InterPro" id="IPR001610">
    <property type="entry name" value="PAC"/>
</dbReference>
<dbReference type="HOGENOM" id="CLU_274155_0_0_6"/>
<dbReference type="SMART" id="SM00086">
    <property type="entry name" value="PAC"/>
    <property type="match status" value="1"/>
</dbReference>
<dbReference type="eggNOG" id="COG0840">
    <property type="taxonomic scope" value="Bacteria"/>
</dbReference>
<evidence type="ECO:0000256" key="4">
    <source>
        <dbReference type="ARBA" id="ARBA00022679"/>
    </source>
</evidence>
<evidence type="ECO:0000256" key="8">
    <source>
        <dbReference type="ARBA" id="ARBA00023012"/>
    </source>
</evidence>
<dbReference type="GO" id="GO:0016301">
    <property type="term" value="F:kinase activity"/>
    <property type="evidence" value="ECO:0007669"/>
    <property type="project" value="UniProtKB-KW"/>
</dbReference>
<evidence type="ECO:0000259" key="17">
    <source>
        <dbReference type="PROSITE" id="PS50885"/>
    </source>
</evidence>
<feature type="domain" description="PAS" evidence="16">
    <location>
        <begin position="26"/>
        <end position="77"/>
    </location>
</feature>
<dbReference type="CDD" id="cd06225">
    <property type="entry name" value="HAMP"/>
    <property type="match status" value="1"/>
</dbReference>
<dbReference type="InterPro" id="IPR035965">
    <property type="entry name" value="PAS-like_dom_sf"/>
</dbReference>
<keyword evidence="5" id="KW-0547">Nucleotide-binding</keyword>
<feature type="domain" description="HAMP" evidence="17">
    <location>
        <begin position="622"/>
        <end position="666"/>
    </location>
</feature>
<feature type="domain" description="HAMP" evidence="17">
    <location>
        <begin position="478"/>
        <end position="531"/>
    </location>
</feature>
<evidence type="ECO:0000259" key="15">
    <source>
        <dbReference type="PROSITE" id="PS50111"/>
    </source>
</evidence>
<organism evidence="18">
    <name type="scientific">Hydrogenovibrio crunogenus (strain DSM 25203 / XCL-2)</name>
    <name type="common">Thiomicrospira crunogena</name>
    <dbReference type="NCBI Taxonomy" id="317025"/>
    <lineage>
        <taxon>Bacteria</taxon>
        <taxon>Pseudomonadati</taxon>
        <taxon>Pseudomonadota</taxon>
        <taxon>Gammaproteobacteria</taxon>
        <taxon>Thiotrichales</taxon>
        <taxon>Piscirickettsiaceae</taxon>
        <taxon>Hydrogenovibrio</taxon>
    </lineage>
</organism>
<dbReference type="GO" id="GO:0000160">
    <property type="term" value="P:phosphorelay signal transduction system"/>
    <property type="evidence" value="ECO:0007669"/>
    <property type="project" value="UniProtKB-KW"/>
</dbReference>
<evidence type="ECO:0000256" key="6">
    <source>
        <dbReference type="ARBA" id="ARBA00022777"/>
    </source>
</evidence>
<dbReference type="InterPro" id="IPR029150">
    <property type="entry name" value="dCache_3"/>
</dbReference>
<feature type="domain" description="Methyl-accepting transducer" evidence="15">
    <location>
        <begin position="716"/>
        <end position="945"/>
    </location>
</feature>
<dbReference type="PROSITE" id="PS50112">
    <property type="entry name" value="PAS"/>
    <property type="match status" value="1"/>
</dbReference>
<dbReference type="NCBIfam" id="TIGR00229">
    <property type="entry name" value="sensory_box"/>
    <property type="match status" value="1"/>
</dbReference>
<evidence type="ECO:0000256" key="11">
    <source>
        <dbReference type="PROSITE-ProRule" id="PRU00284"/>
    </source>
</evidence>
<evidence type="ECO:0000256" key="2">
    <source>
        <dbReference type="ARBA" id="ARBA00022500"/>
    </source>
</evidence>
<dbReference type="OrthoDB" id="6433966at2"/>
<dbReference type="EMBL" id="CP000109">
    <property type="protein sequence ID" value="ABB42487.1"/>
    <property type="molecule type" value="Genomic_DNA"/>
</dbReference>
<dbReference type="InterPro" id="IPR013655">
    <property type="entry name" value="PAS_fold_3"/>
</dbReference>
<protein>
    <submittedName>
        <fullName evidence="18">Methyl-accepting chemotaxis sensory transducer with Pas/Pac sensor</fullName>
    </submittedName>
</protein>
<dbReference type="GO" id="GO:0016020">
    <property type="term" value="C:membrane"/>
    <property type="evidence" value="ECO:0007669"/>
    <property type="project" value="UniProtKB-SubCell"/>
</dbReference>
<dbReference type="PRINTS" id="PR00260">
    <property type="entry name" value="CHEMTRNSDUCR"/>
</dbReference>
<dbReference type="Pfam" id="PF08447">
    <property type="entry name" value="PAS_3"/>
    <property type="match status" value="1"/>
</dbReference>
<dbReference type="InterPro" id="IPR000014">
    <property type="entry name" value="PAS"/>
</dbReference>
<keyword evidence="4" id="KW-0808">Transferase</keyword>
<feature type="transmembrane region" description="Helical" evidence="14">
    <location>
        <begin position="165"/>
        <end position="188"/>
    </location>
</feature>
<reference evidence="18" key="1">
    <citation type="submission" date="2006-07" db="EMBL/GenBank/DDBJ databases">
        <title>Complete sequence of Thiomicrospira crunogena XCL-2.</title>
        <authorList>
            <consortium name="US DOE Joint Genome Institute"/>
            <person name="Copeland A."/>
            <person name="Lucas S."/>
            <person name="Lapidus A."/>
            <person name="Barry K."/>
            <person name="Detter J.C."/>
            <person name="Glavina del Rio T."/>
            <person name="Hammon N."/>
            <person name="Israni S."/>
            <person name="Dalin E."/>
            <person name="Tice H."/>
            <person name="Pitluck S."/>
            <person name="Chain P."/>
            <person name="Malfatti S."/>
            <person name="Shin M."/>
            <person name="Vergez L."/>
            <person name="Schmutz J."/>
            <person name="Larimer F."/>
            <person name="Land M."/>
            <person name="Hauser L."/>
            <person name="Kyrpides N."/>
            <person name="Lykidis A."/>
            <person name="Scott K.M."/>
            <person name="Sievert S."/>
            <person name="Kerfeld C."/>
            <person name="Freyermuth S."/>
            <person name="Dobrinski K."/>
            <person name="Boller A."/>
            <person name="Fitzpatrick K."/>
            <person name="Thoma P."/>
            <person name="Moore J."/>
            <person name="Richardson P."/>
        </authorList>
    </citation>
    <scope>NUCLEOTIDE SEQUENCE</scope>
    <source>
        <strain evidence="18">XCL-2</strain>
    </source>
</reference>
<dbReference type="KEGG" id="tcx:Tcr_1897"/>
<dbReference type="eggNOG" id="COG2770">
    <property type="taxonomic scope" value="Bacteria"/>
</dbReference>
<dbReference type="InterPro" id="IPR051310">
    <property type="entry name" value="MCP_chemotaxis"/>
</dbReference>
<evidence type="ECO:0000256" key="5">
    <source>
        <dbReference type="ARBA" id="ARBA00022741"/>
    </source>
</evidence>
<feature type="region of interest" description="Disordered" evidence="13">
    <location>
        <begin position="1086"/>
        <end position="1170"/>
    </location>
</feature>
<sequence length="1170" mass="128664">MTNPNRPIIDEQVTIPEHYRIISRTDPRGTILEANSEFIEISGYAADEILGQPHNILRHPDVPKAVFKDFWETLQAGKSWTQIVKNRTKDGRNYWVKANAAPIFESNKITGYISVRTPATEEQIKLASQAYKDINAGKLIIKEGHIYKASEYGRLKMNPFRKFSILGKLATAGLFLVIVGFLVSAFLANSTYVETVAENSKVRSQQVKKDINNYVQRMERTSLNTALGLASNADIIAALESGSYEMANTALQKELNFIKNVSGQAVRAHIHDAQGHSFVRSWRDKHGDDLKSFRYTVNQVRDKKTSVTGIELGRAGAAIRSLSPIFSDDGSQFLGSVEVVSSIKALVKHFKEDAINYVSLFTPNALDIAIKAKDNPKFGNLTLASTKDFAPEAIEKLKQVDLNQLKSQGVLTTATDFFVMMPIIDTNQSLVGYHIFIEDLSQINTLNKLSLEAAISSVAKVTLSMLILIIIFLLIIRNSVTVPLRKIVKGMNQATETGDLSTRVDNSRYDEMGELAKAYNDQMQAAQVSLGEAGRMLKDMSEGHLKTQTVIPMVGDFNVMKTNLNEASRMLQKTFGEVRGILKEIRLGNFSYESNHETQGDFKEAMQDAEAAMAILKGVFYEVNELMAQVAEGFFGKRITAEAEGEIKELKNNINASLDQLEAVIQETTQVMIAQGTGDLKKRIEMETNGTLAVLKAGINNSVTNIGSLLSQSNYSIKKLSDGTIKISQDISDLSARTQQQAASLEETAASMEQITSTIQQTANNAREANEAANESLVEAQDANQVVQKTITSINEINEASTKISEITTLIDSIAFQTNLLALNAAVEAARAGDHGRGFAVVAGEVRSLAGKSAEAAKDIRQLIDNTVEKVHEGAKLADESGKALELINSSIAKIGNYVSEISQTTAEQAKGVEQVNIAISSIDQVTQQNSALVDETAERTTDMSRLAEDVNNVISTFKIDLNQIGFSTAMQTGEFTFANARRAHSQWKGLVTAYVEGVHVEFDKEAATDHHKCALGQWLYGPEGQQHANKPEMQTLEKWHAELHATIKRILAAHQVDDTESIKKEFRNLDKASEEVIHSITQVEQSLANDRTRHAAQQPRAMKSTPAPKLTQEKPKTTPSKKEETTSKQSLGTTAKPSQTNAKVDTDKGMQKPAPSQPKDTSTDEWSEF</sequence>
<dbReference type="Gene3D" id="3.30.450.20">
    <property type="entry name" value="PAS domain"/>
    <property type="match status" value="2"/>
</dbReference>
<keyword evidence="14" id="KW-0472">Membrane</keyword>
<dbReference type="PROSITE" id="PS50111">
    <property type="entry name" value="CHEMOTAXIS_TRANSDUC_2"/>
    <property type="match status" value="1"/>
</dbReference>
<dbReference type="Gene3D" id="1.20.120.1530">
    <property type="match status" value="1"/>
</dbReference>
<feature type="coiled-coil region" evidence="12">
    <location>
        <begin position="735"/>
        <end position="783"/>
    </location>
</feature>
<evidence type="ECO:0000256" key="10">
    <source>
        <dbReference type="ARBA" id="ARBA00029447"/>
    </source>
</evidence>
<dbReference type="Gene3D" id="1.10.287.950">
    <property type="entry name" value="Methyl-accepting chemotaxis protein"/>
    <property type="match status" value="1"/>
</dbReference>
<dbReference type="Gene3D" id="6.10.340.10">
    <property type="match status" value="1"/>
</dbReference>
<comment type="subcellular location">
    <subcellularLocation>
        <location evidence="1">Membrane</location>
    </subcellularLocation>
</comment>
<dbReference type="SUPFAM" id="SSF103190">
    <property type="entry name" value="Sensory domain-like"/>
    <property type="match status" value="1"/>
</dbReference>
<dbReference type="InterPro" id="IPR004089">
    <property type="entry name" value="MCPsignal_dom"/>
</dbReference>
<dbReference type="Pfam" id="PF13682">
    <property type="entry name" value="CZB"/>
    <property type="match status" value="1"/>
</dbReference>
<evidence type="ECO:0000256" key="7">
    <source>
        <dbReference type="ARBA" id="ARBA00022840"/>
    </source>
</evidence>
<dbReference type="PANTHER" id="PTHR43531">
    <property type="entry name" value="PROTEIN ICFG"/>
    <property type="match status" value="1"/>
</dbReference>
<keyword evidence="7" id="KW-0067">ATP-binding</keyword>
<dbReference type="PROSITE" id="PS50885">
    <property type="entry name" value="HAMP"/>
    <property type="match status" value="2"/>
</dbReference>
<dbReference type="Gene3D" id="1.20.120.30">
    <property type="entry name" value="Aspartate receptor, ligand-binding domain"/>
    <property type="match status" value="1"/>
</dbReference>
<evidence type="ECO:0000256" key="1">
    <source>
        <dbReference type="ARBA" id="ARBA00004370"/>
    </source>
</evidence>
<dbReference type="GO" id="GO:0005524">
    <property type="term" value="F:ATP binding"/>
    <property type="evidence" value="ECO:0007669"/>
    <property type="project" value="UniProtKB-KW"/>
</dbReference>
<proteinExistence type="inferred from homology"/>
<dbReference type="GO" id="GO:0004888">
    <property type="term" value="F:transmembrane signaling receptor activity"/>
    <property type="evidence" value="ECO:0007669"/>
    <property type="project" value="InterPro"/>
</dbReference>
<dbReference type="SUPFAM" id="SSF55785">
    <property type="entry name" value="PYP-like sensor domain (PAS domain)"/>
    <property type="match status" value="1"/>
</dbReference>
<feature type="transmembrane region" description="Helical" evidence="14">
    <location>
        <begin position="453"/>
        <end position="476"/>
    </location>
</feature>
<keyword evidence="12" id="KW-0175">Coiled coil</keyword>
<evidence type="ECO:0000256" key="3">
    <source>
        <dbReference type="ARBA" id="ARBA00022553"/>
    </source>
</evidence>
<dbReference type="Pfam" id="PF14827">
    <property type="entry name" value="dCache_3"/>
    <property type="match status" value="1"/>
</dbReference>
<dbReference type="Pfam" id="PF00015">
    <property type="entry name" value="MCPsignal"/>
    <property type="match status" value="1"/>
</dbReference>
<evidence type="ECO:0000256" key="9">
    <source>
        <dbReference type="ARBA" id="ARBA00023224"/>
    </source>
</evidence>
<evidence type="ECO:0000259" key="16">
    <source>
        <dbReference type="PROSITE" id="PS50112"/>
    </source>
</evidence>
<keyword evidence="3" id="KW-0597">Phosphoprotein</keyword>
<feature type="coiled-coil region" evidence="12">
    <location>
        <begin position="640"/>
        <end position="671"/>
    </location>
</feature>
<dbReference type="SMART" id="SM00283">
    <property type="entry name" value="MA"/>
    <property type="match status" value="1"/>
</dbReference>
<dbReference type="SMART" id="SM00304">
    <property type="entry name" value="HAMP"/>
    <property type="match status" value="2"/>
</dbReference>
<dbReference type="GO" id="GO:0006935">
    <property type="term" value="P:chemotaxis"/>
    <property type="evidence" value="ECO:0007669"/>
    <property type="project" value="UniProtKB-KW"/>
</dbReference>
<dbReference type="InterPro" id="IPR004090">
    <property type="entry name" value="Chemotax_Me-accpt_rcpt"/>
</dbReference>
<name>Q31ED6_HYDCU</name>
<dbReference type="CDD" id="cd11386">
    <property type="entry name" value="MCP_signal"/>
    <property type="match status" value="1"/>
</dbReference>
<dbReference type="CDD" id="cd00130">
    <property type="entry name" value="PAS"/>
    <property type="match status" value="1"/>
</dbReference>
<evidence type="ECO:0000256" key="12">
    <source>
        <dbReference type="SAM" id="Coils"/>
    </source>
</evidence>
<comment type="similarity">
    <text evidence="10">Belongs to the methyl-accepting chemotaxis (MCP) protein family.</text>
</comment>
<feature type="compositionally biased region" description="Polar residues" evidence="13">
    <location>
        <begin position="1132"/>
        <end position="1144"/>
    </location>
</feature>
<evidence type="ECO:0000256" key="14">
    <source>
        <dbReference type="SAM" id="Phobius"/>
    </source>
</evidence>
<dbReference type="Pfam" id="PF00672">
    <property type="entry name" value="HAMP"/>
    <property type="match status" value="1"/>
</dbReference>
<dbReference type="FunFam" id="1.10.287.950:FF:000001">
    <property type="entry name" value="Methyl-accepting chemotaxis sensory transducer"/>
    <property type="match status" value="1"/>
</dbReference>
<keyword evidence="6" id="KW-0418">Kinase</keyword>